<keyword evidence="4 6" id="KW-1133">Transmembrane helix</keyword>
<evidence type="ECO:0000256" key="4">
    <source>
        <dbReference type="ARBA" id="ARBA00022989"/>
    </source>
</evidence>
<proteinExistence type="predicted"/>
<dbReference type="Proteomes" id="UP000783742">
    <property type="component" value="Unassembled WGS sequence"/>
</dbReference>
<keyword evidence="3 6" id="KW-0812">Transmembrane</keyword>
<evidence type="ECO:0000313" key="8">
    <source>
        <dbReference type="Proteomes" id="UP000783742"/>
    </source>
</evidence>
<reference evidence="7 8" key="1">
    <citation type="submission" date="2021-06" db="EMBL/GenBank/DDBJ databases">
        <authorList>
            <person name="Sun Q."/>
            <person name="Li D."/>
        </authorList>
    </citation>
    <scope>NUCLEOTIDE SEQUENCE [LARGE SCALE GENOMIC DNA]</scope>
    <source>
        <strain evidence="7 8">MSJ-1</strain>
    </source>
</reference>
<dbReference type="PANTHER" id="PTHR34857">
    <property type="entry name" value="SLL0384 PROTEIN"/>
    <property type="match status" value="1"/>
</dbReference>
<evidence type="ECO:0000256" key="5">
    <source>
        <dbReference type="ARBA" id="ARBA00023136"/>
    </source>
</evidence>
<dbReference type="InterPro" id="IPR003339">
    <property type="entry name" value="ABC/ECF_trnsptr_transmembrane"/>
</dbReference>
<keyword evidence="5 6" id="KW-0472">Membrane</keyword>
<organism evidence="7 8">
    <name type="scientific">Peptoniphilus ovalis</name>
    <dbReference type="NCBI Taxonomy" id="2841503"/>
    <lineage>
        <taxon>Bacteria</taxon>
        <taxon>Bacillati</taxon>
        <taxon>Bacillota</taxon>
        <taxon>Tissierellia</taxon>
        <taxon>Tissierellales</taxon>
        <taxon>Peptoniphilaceae</taxon>
        <taxon>Peptoniphilus</taxon>
    </lineage>
</organism>
<evidence type="ECO:0000313" key="7">
    <source>
        <dbReference type="EMBL" id="MBU5669969.1"/>
    </source>
</evidence>
<keyword evidence="8" id="KW-1185">Reference proteome</keyword>
<feature type="transmembrane region" description="Helical" evidence="6">
    <location>
        <begin position="72"/>
        <end position="96"/>
    </location>
</feature>
<dbReference type="Pfam" id="PF02361">
    <property type="entry name" value="CbiQ"/>
    <property type="match status" value="1"/>
</dbReference>
<sequence>MHLDLRSKFAVFLCTVFLASVLSNDTVFFLLTAILIIYSTILGYLKIAARIAIVIILISLMRTISEGNGFGVMLPDMFLFIVLRSLVIFLSVIPIVKTSPGELMAFMKKFKVHRNIALPLIFMLRFFPVVKSEFLEIIDSLKLRGLISFKKPFTTMEYLFVPMMFSSSNVSEELAAASEVRGISAKGIHTSRRVIKFRINDYIILILTIFVTLGLYLLEGAI</sequence>
<comment type="caution">
    <text evidence="7">The sequence shown here is derived from an EMBL/GenBank/DDBJ whole genome shotgun (WGS) entry which is preliminary data.</text>
</comment>
<feature type="transmembrane region" description="Helical" evidence="6">
    <location>
        <begin position="199"/>
        <end position="218"/>
    </location>
</feature>
<evidence type="ECO:0000256" key="6">
    <source>
        <dbReference type="SAM" id="Phobius"/>
    </source>
</evidence>
<feature type="transmembrane region" description="Helical" evidence="6">
    <location>
        <begin position="33"/>
        <end position="60"/>
    </location>
</feature>
<dbReference type="InterPro" id="IPR051611">
    <property type="entry name" value="ECF_transporter_component"/>
</dbReference>
<comment type="subcellular location">
    <subcellularLocation>
        <location evidence="1">Membrane</location>
        <topology evidence="1">Multi-pass membrane protein</topology>
    </subcellularLocation>
</comment>
<protein>
    <submittedName>
        <fullName evidence="7">Energy-coupling factor transporter transmembrane protein EcfT</fullName>
    </submittedName>
</protein>
<name>A0ABS6FIH7_9FIRM</name>
<dbReference type="CDD" id="cd16914">
    <property type="entry name" value="EcfT"/>
    <property type="match status" value="1"/>
</dbReference>
<gene>
    <name evidence="7" type="ORF">KQI68_08995</name>
</gene>
<dbReference type="EMBL" id="JAHLQO010000006">
    <property type="protein sequence ID" value="MBU5669969.1"/>
    <property type="molecule type" value="Genomic_DNA"/>
</dbReference>
<evidence type="ECO:0000256" key="1">
    <source>
        <dbReference type="ARBA" id="ARBA00004141"/>
    </source>
</evidence>
<keyword evidence="2" id="KW-1003">Cell membrane</keyword>
<evidence type="ECO:0000256" key="2">
    <source>
        <dbReference type="ARBA" id="ARBA00022475"/>
    </source>
</evidence>
<accession>A0ABS6FIH7</accession>
<dbReference type="PANTHER" id="PTHR34857:SF2">
    <property type="entry name" value="SLL0384 PROTEIN"/>
    <property type="match status" value="1"/>
</dbReference>
<evidence type="ECO:0000256" key="3">
    <source>
        <dbReference type="ARBA" id="ARBA00022692"/>
    </source>
</evidence>